<dbReference type="Pfam" id="PF02412">
    <property type="entry name" value="TSP_3"/>
    <property type="match status" value="4"/>
</dbReference>
<evidence type="ECO:0000259" key="4">
    <source>
        <dbReference type="Pfam" id="PF18962"/>
    </source>
</evidence>
<keyword evidence="2" id="KW-0106">Calcium</keyword>
<dbReference type="CDD" id="cd05819">
    <property type="entry name" value="NHL"/>
    <property type="match status" value="1"/>
</dbReference>
<evidence type="ECO:0000256" key="1">
    <source>
        <dbReference type="ARBA" id="ARBA00022729"/>
    </source>
</evidence>
<proteinExistence type="predicted"/>
<keyword evidence="6" id="KW-1185">Reference proteome</keyword>
<evidence type="ECO:0000256" key="2">
    <source>
        <dbReference type="ARBA" id="ARBA00022837"/>
    </source>
</evidence>
<dbReference type="SUPFAM" id="SSF63829">
    <property type="entry name" value="Calcium-dependent phosphotriesterase"/>
    <property type="match status" value="1"/>
</dbReference>
<keyword evidence="1" id="KW-0732">Signal</keyword>
<feature type="compositionally biased region" description="Basic and acidic residues" evidence="3">
    <location>
        <begin position="499"/>
        <end position="510"/>
    </location>
</feature>
<sequence>MKIALNSGIIFSIITFSLVSRLILAQDLPKVKIQIGNNGIGEQYGKTLITAELSTPSAKDVIIDFNVTGTATYDKDYSINFLTKNQVKIVAGGNGIGNNSNQLPYGGKMFIDDEKTIYVSDTRNQRVQKWTYGSTAGSTIAGGNIYGGTPFGSRPDQFNGLGGIYVDSEKNLYACDASNFRIQKWSPGATSGITIAGGNGSGYGSNQIRPSDLKLDSEGNLIILDRILGTADFRIQKWNKNATSATTLVDFTNNNKFYVTGFYYDESTGDIYLTGDLAPVINYAVIRCPKNNPQNWEVVAGGNGFGNDLNQLNLAIGVQLSRNNLFISDFRGHSVIKWALGAKIGEVVMGTRGVSGKTLGFLSLPNGIFIDKYENIYIGDEGSNSIQVKQIQPQIVIPAGKTSASIELFSIDDTSIEGPDEIIKLNISSFLNCQIENDSLFKITIQENDFPDTDKDQISDHLDNCPTIYNPDQKDVDKDSIGDVCDDSDGDGITDDKDDCPNTEKGKSVDKNGCSISQRDSDEDGFMDDKDLCPNTIKGQSVDKNGCALSQKDTDGDGVFDDKDKCSETQTGKKVDLDGCADYQRDTDGDGITDDKDDCPTIKNPSKPLINKLTDLELASSAGNAYQWYLDGKLIAGADKAFLKVSSAGVYSVQLKDEKGCKSPMSDSVIILITGTEEENKGISIYPNPTDGVINIQTTFNFENIGSIQISDIRGSIIKQFKLNSKNQVMDLSDYPIGVYLLVVTINGEKHIYKIQKR</sequence>
<dbReference type="EMBL" id="JAANOH010000002">
    <property type="protein sequence ID" value="MCZ2474674.1"/>
    <property type="molecule type" value="Genomic_DNA"/>
</dbReference>
<comment type="caution">
    <text evidence="5">The sequence shown here is derived from an EMBL/GenBank/DDBJ whole genome shotgun (WGS) entry which is preliminary data.</text>
</comment>
<evidence type="ECO:0000313" key="5">
    <source>
        <dbReference type="EMBL" id="MCZ2474674.1"/>
    </source>
</evidence>
<accession>A0ABT4JFY9</accession>
<feature type="domain" description="Secretion system C-terminal sorting" evidence="4">
    <location>
        <begin position="685"/>
        <end position="754"/>
    </location>
</feature>
<evidence type="ECO:0000313" key="6">
    <source>
        <dbReference type="Proteomes" id="UP001321186"/>
    </source>
</evidence>
<evidence type="ECO:0000256" key="3">
    <source>
        <dbReference type="SAM" id="MobiDB-lite"/>
    </source>
</evidence>
<dbReference type="PANTHER" id="PTHR10199:SF119">
    <property type="entry name" value="RE20510P"/>
    <property type="match status" value="1"/>
</dbReference>
<dbReference type="Gene3D" id="2.40.10.500">
    <property type="match status" value="1"/>
</dbReference>
<dbReference type="Pfam" id="PF18962">
    <property type="entry name" value="Por_Secre_tail"/>
    <property type="match status" value="1"/>
</dbReference>
<dbReference type="Proteomes" id="UP001321186">
    <property type="component" value="Unassembled WGS sequence"/>
</dbReference>
<dbReference type="NCBIfam" id="TIGR04183">
    <property type="entry name" value="Por_Secre_tail"/>
    <property type="match status" value="1"/>
</dbReference>
<gene>
    <name evidence="5" type="ORF">G9H61_04415</name>
</gene>
<feature type="region of interest" description="Disordered" evidence="3">
    <location>
        <begin position="470"/>
        <end position="527"/>
    </location>
</feature>
<dbReference type="InterPro" id="IPR028974">
    <property type="entry name" value="TSP_type-3_rpt"/>
</dbReference>
<dbReference type="InterPro" id="IPR011042">
    <property type="entry name" value="6-blade_b-propeller_TolB-like"/>
</dbReference>
<dbReference type="InterPro" id="IPR026444">
    <property type="entry name" value="Secre_tail"/>
</dbReference>
<reference evidence="5 6" key="1">
    <citation type="submission" date="2020-03" db="EMBL/GenBank/DDBJ databases">
        <authorList>
            <person name="Pitt A."/>
            <person name="Hahn M.W."/>
        </authorList>
    </citation>
    <scope>NUCLEOTIDE SEQUENCE [LARGE SCALE GENOMIC DNA]</scope>
    <source>
        <strain evidence="5 6">5A-MARBSE</strain>
    </source>
</reference>
<feature type="compositionally biased region" description="Acidic residues" evidence="3">
    <location>
        <begin position="484"/>
        <end position="498"/>
    </location>
</feature>
<dbReference type="SUPFAM" id="SSF103647">
    <property type="entry name" value="TSP type-3 repeat"/>
    <property type="match status" value="2"/>
</dbReference>
<protein>
    <submittedName>
        <fullName evidence="5">T9SS type A sorting domain-containing protein</fullName>
    </submittedName>
</protein>
<dbReference type="Gene3D" id="4.10.1080.10">
    <property type="entry name" value="TSP type-3 repeat"/>
    <property type="match status" value="2"/>
</dbReference>
<organism evidence="5 6">
    <name type="scientific">Aquirufa ecclesiirivi</name>
    <dbReference type="NCBI Taxonomy" id="2715124"/>
    <lineage>
        <taxon>Bacteria</taxon>
        <taxon>Pseudomonadati</taxon>
        <taxon>Bacteroidota</taxon>
        <taxon>Cytophagia</taxon>
        <taxon>Cytophagales</taxon>
        <taxon>Flectobacillaceae</taxon>
        <taxon>Aquirufa</taxon>
    </lineage>
</organism>
<feature type="compositionally biased region" description="Basic and acidic residues" evidence="3">
    <location>
        <begin position="472"/>
        <end position="481"/>
    </location>
</feature>
<name>A0ABT4JFY9_9BACT</name>
<dbReference type="InterPro" id="IPR003367">
    <property type="entry name" value="Thrombospondin_3-like_rpt"/>
</dbReference>
<dbReference type="RefSeq" id="WP_269009660.1">
    <property type="nucleotide sequence ID" value="NZ_JAANOH010000002.1"/>
</dbReference>
<dbReference type="PANTHER" id="PTHR10199">
    <property type="entry name" value="THROMBOSPONDIN"/>
    <property type="match status" value="1"/>
</dbReference>
<dbReference type="Gene3D" id="2.120.10.30">
    <property type="entry name" value="TolB, C-terminal domain"/>
    <property type="match status" value="1"/>
</dbReference>